<evidence type="ECO:0000313" key="6">
    <source>
        <dbReference type="Proteomes" id="UP000232196"/>
    </source>
</evidence>
<keyword evidence="1" id="KW-0813">Transport</keyword>
<evidence type="ECO:0000256" key="1">
    <source>
        <dbReference type="ARBA" id="ARBA00022448"/>
    </source>
</evidence>
<feature type="domain" description="ABC transporter" evidence="4">
    <location>
        <begin position="2"/>
        <end position="223"/>
    </location>
</feature>
<accession>A0A2M9XDM2</accession>
<dbReference type="RefSeq" id="WP_100706352.1">
    <property type="nucleotide sequence ID" value="NZ_NPDL01000001.1"/>
</dbReference>
<dbReference type="InterPro" id="IPR050093">
    <property type="entry name" value="ABC_SmlMolc_Importer"/>
</dbReference>
<dbReference type="AlphaFoldDB" id="A0A2M9XDM2"/>
<dbReference type="InterPro" id="IPR027417">
    <property type="entry name" value="P-loop_NTPase"/>
</dbReference>
<dbReference type="EMBL" id="NPDN01000004">
    <property type="protein sequence ID" value="PJZ25709.1"/>
    <property type="molecule type" value="Genomic_DNA"/>
</dbReference>
<dbReference type="Proteomes" id="UP000232196">
    <property type="component" value="Unassembled WGS sequence"/>
</dbReference>
<evidence type="ECO:0000259" key="4">
    <source>
        <dbReference type="PROSITE" id="PS50893"/>
    </source>
</evidence>
<dbReference type="GO" id="GO:0016887">
    <property type="term" value="F:ATP hydrolysis activity"/>
    <property type="evidence" value="ECO:0007669"/>
    <property type="project" value="InterPro"/>
</dbReference>
<keyword evidence="2" id="KW-0547">Nucleotide-binding</keyword>
<evidence type="ECO:0000256" key="2">
    <source>
        <dbReference type="ARBA" id="ARBA00022741"/>
    </source>
</evidence>
<gene>
    <name evidence="5" type="ORF">CH357_08645</name>
</gene>
<comment type="caution">
    <text evidence="5">The sequence shown here is derived from an EMBL/GenBank/DDBJ whole genome shotgun (WGS) entry which is preliminary data.</text>
</comment>
<dbReference type="InterPro" id="IPR003593">
    <property type="entry name" value="AAA+_ATPase"/>
</dbReference>
<dbReference type="InterPro" id="IPR017871">
    <property type="entry name" value="ABC_transporter-like_CS"/>
</dbReference>
<keyword evidence="6" id="KW-1185">Reference proteome</keyword>
<dbReference type="PROSITE" id="PS00211">
    <property type="entry name" value="ABC_TRANSPORTER_1"/>
    <property type="match status" value="1"/>
</dbReference>
<dbReference type="GO" id="GO:0005524">
    <property type="term" value="F:ATP binding"/>
    <property type="evidence" value="ECO:0007669"/>
    <property type="project" value="UniProtKB-KW"/>
</dbReference>
<reference evidence="5 6" key="1">
    <citation type="submission" date="2017-07" db="EMBL/GenBank/DDBJ databases">
        <title>Leptospira spp. isolated from tropical soils.</title>
        <authorList>
            <person name="Thibeaux R."/>
            <person name="Iraola G."/>
            <person name="Ferres I."/>
            <person name="Bierque E."/>
            <person name="Girault D."/>
            <person name="Soupe-Gilbert M.-E."/>
            <person name="Picardeau M."/>
            <person name="Goarant C."/>
        </authorList>
    </citation>
    <scope>NUCLEOTIDE SEQUENCE [LARGE SCALE GENOMIC DNA]</scope>
    <source>
        <strain evidence="5 6">MCA1-C-A1</strain>
    </source>
</reference>
<dbReference type="OrthoDB" id="9802264at2"/>
<keyword evidence="3 5" id="KW-0067">ATP-binding</keyword>
<evidence type="ECO:0000256" key="3">
    <source>
        <dbReference type="ARBA" id="ARBA00022840"/>
    </source>
</evidence>
<proteinExistence type="predicted"/>
<dbReference type="InterPro" id="IPR003439">
    <property type="entry name" value="ABC_transporter-like_ATP-bd"/>
</dbReference>
<dbReference type="PROSITE" id="PS50893">
    <property type="entry name" value="ABC_TRANSPORTER_2"/>
    <property type="match status" value="1"/>
</dbReference>
<evidence type="ECO:0000313" key="5">
    <source>
        <dbReference type="EMBL" id="PJZ25709.1"/>
    </source>
</evidence>
<dbReference type="PANTHER" id="PTHR42781:SF4">
    <property type="entry name" value="SPERMIDINE_PUTRESCINE IMPORT ATP-BINDING PROTEIN POTA"/>
    <property type="match status" value="1"/>
</dbReference>
<name>A0A2M9XDM2_9LEPT</name>
<sequence>MSLTVDIQKKLFDGNRKFELDVRFEFSGEFQVLYGPSGAGKSLTLRALAGLLKPDSGRISFANTVYFDSSSKKYIPPQKRNLGYVPQSYGLFPHLTVRKNIEFGLNKFFRVTTSKRDKETVSYLMNLFEIEETSESYPKHLSGGQKQRVAIARALARDPKILLLDEPFAALHTDLRQKMREELKSLRKKIAMPILLISHDPKDLEYFGTSPLYMEDGKIISNLS</sequence>
<dbReference type="SMART" id="SM00382">
    <property type="entry name" value="AAA"/>
    <property type="match status" value="1"/>
</dbReference>
<dbReference type="PANTHER" id="PTHR42781">
    <property type="entry name" value="SPERMIDINE/PUTRESCINE IMPORT ATP-BINDING PROTEIN POTA"/>
    <property type="match status" value="1"/>
</dbReference>
<protein>
    <submittedName>
        <fullName evidence="5">ABC transporter ATP-binding protein</fullName>
    </submittedName>
</protein>
<dbReference type="SUPFAM" id="SSF52540">
    <property type="entry name" value="P-loop containing nucleoside triphosphate hydrolases"/>
    <property type="match status" value="1"/>
</dbReference>
<organism evidence="5 6">
    <name type="scientific">Leptospira hartskeerlii</name>
    <dbReference type="NCBI Taxonomy" id="2023177"/>
    <lineage>
        <taxon>Bacteria</taxon>
        <taxon>Pseudomonadati</taxon>
        <taxon>Spirochaetota</taxon>
        <taxon>Spirochaetia</taxon>
        <taxon>Leptospirales</taxon>
        <taxon>Leptospiraceae</taxon>
        <taxon>Leptospira</taxon>
    </lineage>
</organism>
<dbReference type="Gene3D" id="3.40.50.300">
    <property type="entry name" value="P-loop containing nucleotide triphosphate hydrolases"/>
    <property type="match status" value="1"/>
</dbReference>
<dbReference type="Pfam" id="PF00005">
    <property type="entry name" value="ABC_tran"/>
    <property type="match status" value="1"/>
</dbReference>